<feature type="compositionally biased region" description="Polar residues" evidence="2">
    <location>
        <begin position="1094"/>
        <end position="1103"/>
    </location>
</feature>
<dbReference type="InterPro" id="IPR054095">
    <property type="entry name" value="Androglobin_V"/>
</dbReference>
<evidence type="ECO:0000259" key="4">
    <source>
        <dbReference type="PROSITE" id="PS52042"/>
    </source>
</evidence>
<dbReference type="PANTHER" id="PTHR46298:SF1">
    <property type="entry name" value="ANDROGLOBIN"/>
    <property type="match status" value="1"/>
</dbReference>
<dbReference type="CDD" id="cd22307">
    <property type="entry name" value="Adgb_C_mid-like"/>
    <property type="match status" value="1"/>
</dbReference>
<organism evidence="5">
    <name type="scientific">Halichondria panicea</name>
    <name type="common">Breadcrumb sponge</name>
    <dbReference type="NCBI Taxonomy" id="6063"/>
    <lineage>
        <taxon>Eukaryota</taxon>
        <taxon>Metazoa</taxon>
        <taxon>Porifera</taxon>
        <taxon>Demospongiae</taxon>
        <taxon>Heteroscleromorpha</taxon>
        <taxon>Suberitida</taxon>
        <taxon>Halichondriidae</taxon>
        <taxon>Halichondria</taxon>
        <taxon>Halichondria (Halichondria)</taxon>
    </lineage>
</organism>
<evidence type="ECO:0000313" key="5">
    <source>
        <dbReference type="EMBL" id="QIA61854.1"/>
    </source>
</evidence>
<comment type="caution">
    <text evidence="1">Lacks conserved residue(s) required for the propagation of feature annotation.</text>
</comment>
<feature type="domain" description="Globin" evidence="4">
    <location>
        <begin position="606"/>
        <end position="820"/>
    </location>
</feature>
<dbReference type="InterPro" id="IPR054094">
    <property type="entry name" value="Androglobin_IV"/>
</dbReference>
<dbReference type="Pfam" id="PF22068">
    <property type="entry name" value="Androglobin_II"/>
    <property type="match status" value="1"/>
</dbReference>
<feature type="region of interest" description="Disordered" evidence="2">
    <location>
        <begin position="1056"/>
        <end position="1103"/>
    </location>
</feature>
<name>A0A6C0SL70_HALPA</name>
<dbReference type="InterPro" id="IPR053033">
    <property type="entry name" value="Androglobin-like"/>
</dbReference>
<evidence type="ECO:0000259" key="3">
    <source>
        <dbReference type="PROSITE" id="PS50203"/>
    </source>
</evidence>
<protein>
    <submittedName>
        <fullName evidence="5">Androglobin-like protein</fullName>
    </submittedName>
</protein>
<dbReference type="GO" id="GO:0004198">
    <property type="term" value="F:calcium-dependent cysteine-type endopeptidase activity"/>
    <property type="evidence" value="ECO:0007669"/>
    <property type="project" value="InterPro"/>
</dbReference>
<dbReference type="Pfam" id="PF00648">
    <property type="entry name" value="Peptidase_C2"/>
    <property type="match status" value="1"/>
</dbReference>
<proteinExistence type="evidence at transcript level"/>
<dbReference type="PANTHER" id="PTHR46298">
    <property type="entry name" value="ANDROGLOBIN"/>
    <property type="match status" value="1"/>
</dbReference>
<feature type="region of interest" description="Disordered" evidence="2">
    <location>
        <begin position="1"/>
        <end position="30"/>
    </location>
</feature>
<dbReference type="Pfam" id="PF22070">
    <property type="entry name" value="Androglobin_V"/>
    <property type="match status" value="1"/>
</dbReference>
<accession>A0A6C0SL70</accession>
<dbReference type="Pfam" id="PF22069">
    <property type="entry name" value="Androglobin_IV"/>
    <property type="match status" value="1"/>
</dbReference>
<feature type="compositionally biased region" description="Basic and acidic residues" evidence="2">
    <location>
        <begin position="11"/>
        <end position="30"/>
    </location>
</feature>
<dbReference type="PROSITE" id="PS52042">
    <property type="entry name" value="GLOBIN_CP_ADGB"/>
    <property type="match status" value="1"/>
</dbReference>
<feature type="region of interest" description="Disordered" evidence="2">
    <location>
        <begin position="1269"/>
        <end position="1321"/>
    </location>
</feature>
<reference evidence="5" key="3">
    <citation type="journal article" date="2020" name="PLoS ONE">
        <title>Iron metabolic pathways in the processes of sponge plasticity.</title>
        <authorList>
            <person name="Finoshin A.D."/>
            <person name="Adameyko K.I."/>
            <person name="Mikhailov K.V."/>
            <person name="Kravchuk O.I."/>
            <person name="Georgiev A.A."/>
            <person name="Gornostaev N.G."/>
            <person name="Kosevich I.A."/>
            <person name="Mikhailov V.S."/>
            <person name="Gazizova G.R."/>
            <person name="Shagimardanova E.I."/>
            <person name="Gusev O.A."/>
            <person name="Lyupina Y.V."/>
        </authorList>
    </citation>
    <scope>NUCLEOTIDE SEQUENCE</scope>
</reference>
<dbReference type="EMBL" id="MN339469">
    <property type="protein sequence ID" value="QIZ30883.1"/>
    <property type="molecule type" value="mRNA"/>
</dbReference>
<dbReference type="PROSITE" id="PS50203">
    <property type="entry name" value="CALPAIN_CAT"/>
    <property type="match status" value="1"/>
</dbReference>
<feature type="compositionally biased region" description="Basic and acidic residues" evidence="2">
    <location>
        <begin position="43"/>
        <end position="59"/>
    </location>
</feature>
<feature type="region of interest" description="Disordered" evidence="2">
    <location>
        <begin position="43"/>
        <end position="72"/>
    </location>
</feature>
<feature type="domain" description="Calpain catalytic" evidence="3">
    <location>
        <begin position="83"/>
        <end position="456"/>
    </location>
</feature>
<dbReference type="SMART" id="SM00230">
    <property type="entry name" value="CysPc"/>
    <property type="match status" value="1"/>
</dbReference>
<evidence type="ECO:0000256" key="1">
    <source>
        <dbReference type="PROSITE-ProRule" id="PRU00239"/>
    </source>
</evidence>
<dbReference type="SUPFAM" id="SSF54001">
    <property type="entry name" value="Cysteine proteinases"/>
    <property type="match status" value="1"/>
</dbReference>
<evidence type="ECO:0000256" key="2">
    <source>
        <dbReference type="SAM" id="MobiDB-lite"/>
    </source>
</evidence>
<dbReference type="InterPro" id="IPR038765">
    <property type="entry name" value="Papain-like_cys_pep_sf"/>
</dbReference>
<feature type="compositionally biased region" description="Basic residues" evidence="2">
    <location>
        <begin position="1309"/>
        <end position="1321"/>
    </location>
</feature>
<feature type="compositionally biased region" description="Basic and acidic residues" evidence="2">
    <location>
        <begin position="1064"/>
        <end position="1075"/>
    </location>
</feature>
<feature type="compositionally biased region" description="Polar residues" evidence="2">
    <location>
        <begin position="1"/>
        <end position="10"/>
    </location>
</feature>
<dbReference type="InterPro" id="IPR054093">
    <property type="entry name" value="Androglobin_II"/>
</dbReference>
<reference evidence="5" key="1">
    <citation type="submission" date="2019-06" db="EMBL/GenBank/DDBJ databases">
        <authorList>
            <person name="Adameyko K."/>
            <person name="Finoshin A."/>
            <person name="Mikhailov K."/>
            <person name="Kravchuk O."/>
            <person name="Gusev O."/>
            <person name="Shagimardanova E."/>
            <person name="Lyupina Y."/>
        </authorList>
    </citation>
    <scope>NUCLEOTIDE SEQUENCE</scope>
</reference>
<dbReference type="EMBL" id="MN103224">
    <property type="protein sequence ID" value="QIA61854.1"/>
    <property type="molecule type" value="mRNA"/>
</dbReference>
<dbReference type="InterPro" id="IPR057249">
    <property type="entry name" value="Globin_CP_ADGB"/>
</dbReference>
<sequence>MPGKSQASNRSKPDSSRERMGSEKSNESAKKVCIWPVWSDSEIEKQEQGVSGKGREKKLSHTPPYEDPEGILLPPTLSAMGEVSWKRPFDLPTIAALSVEEVCVVHDLECTSMDLLSNNTHILHSKFVSWLVSEVGALWRARESLSPAASEEQPWTPWSHIYPHNKNALTHSFGKYFVKLFWMGSWRKVTVDDHLPFLIREASSEEVTGSAIKYQPLYPRTAIPGEIWPALLMKALLKVAALDSMGAEFGDFSVTQLLTGWAPQAVALEPDKRDSIWHNLLLPSLPLWVRDCDENERVVGKRCLVYASFRIPEEQQLTKKASVFSNTESTIETILKEAGIFPSTFDQTTSPVFPLLLTQARDEPLVPPPNTPPPPVLQFPCYLGLINRQRNPSMDMSPSTPPPDNPWFLEVAPREVDVIVKEEEEESESESERDAVWISYSEFLKCFSHLYIFKSPSSFEHKDSYVDLTKTVQEQNMWSQVKKAASSVQLLSTTKALTSTENNVLFVDSPQPILLHFVLSSLSSWREGGRNTHTVPLKSPFPKSPGRETLLPSRLIVDTFQWSSVQASAPLLRLKTTGTKGATFSLPPGRHVLKLHAKSPIAYHLTVLSNAEFQLTDEDNIYTFLSKESSLYTSFCSEFMDSLVKSAKHLGSSVDLKASLRPLVTQMSSIGLTAQHSMLFLASVLEVWFAHGKEYGLTNAMRFAWKSFFYKSFALLEKELPRSGGVGNIQQMRRSLNNKRNLLENKSSSDESGATVQEHKAASQITRCLQQHINTRRRKFMTPGTQGNKVAIVEIENSLSSLEPHLNSLAMEVLGGVFKLDPSLEPLFPFHTNESERCFSTLYNGYVPLLTPNAWALVLRAVFRVPTSQTIVPRFSSPVPAYLLRVINNDTMTELPRVFHYTIPVTYTPNTHGYTVQVEAWCGDSEGVEAAGKWGLRLVCSNQDQPVLAEEELVTPHTREIIEYCLPDRDNVLLRYTLSPTKDLPVSVHLRMSKPDAFCKLQLLDDEVPVCEVEGRRVCVIPLYCLQATEEEEKPHKYVVQAIVLRDSWPTSETAWSHSAMIRGSDKPLEDKPDNKPSSAKKGRSKGAASKKGNTPSVAPITSNVDVNKPHWILRVATNAADKDNLMVAKDTEKADALRAMVQAWETEDPGRSKKAIDSRKKFLEARGIKEDQPVNGGQAPNGPVKIQQMDLSPFIINDGPPRLLDESEQELRVADRQKLFKDYRTERQSILQKRNDDREVRNEAKLRQLQQAETWQCDLDTLRNKVNSGREAIRERHLKKEKAKLEAEQASQLEKPPSAATGRDSKAAKAKGGKGKKNSK</sequence>
<reference evidence="6" key="2">
    <citation type="submission" date="2019-08" db="EMBL/GenBank/DDBJ databases">
        <authorList>
            <person name="Adameyko K."/>
            <person name="Finoshin A."/>
            <person name="Kravchuk O."/>
            <person name="Gusev O."/>
            <person name="Shagimardanova E."/>
            <person name="Lyupina Y."/>
        </authorList>
    </citation>
    <scope>NUCLEOTIDE SEQUENCE</scope>
</reference>
<gene>
    <name evidence="6" type="primary">ADGB</name>
</gene>
<dbReference type="GO" id="GO:0006508">
    <property type="term" value="P:proteolysis"/>
    <property type="evidence" value="ECO:0007669"/>
    <property type="project" value="InterPro"/>
</dbReference>
<dbReference type="InterPro" id="IPR001300">
    <property type="entry name" value="Peptidase_C2_calpain_cat"/>
</dbReference>
<evidence type="ECO:0000313" key="6">
    <source>
        <dbReference type="EMBL" id="QIZ30883.1"/>
    </source>
</evidence>